<dbReference type="Proteomes" id="UP001501116">
    <property type="component" value="Unassembled WGS sequence"/>
</dbReference>
<evidence type="ECO:0000313" key="3">
    <source>
        <dbReference type="Proteomes" id="UP001501116"/>
    </source>
</evidence>
<sequence length="254" mass="27723">MNDRLARAWTDAADGYDAYFVPRFAPWVDDAVHAVHDLPDGPILVPCCGTFPELEGLSARFPGRELVGIDLSAGMVRLARERAAGRANVTVIEDDAASLDPQWTDNCAAVVSVFGLQQLPEPAAAIRCWFGALRPGGRLSVVYWPGLVEEDGPFARMAGLVRARVGASRRDWEEALVPALDGARIDRDDFPGHAMSHADATAFFDAYTRSGPLRALASAHGEAFVTDLRHEFLRDAPSGEWTHRPRARHLVATR</sequence>
<dbReference type="InterPro" id="IPR041698">
    <property type="entry name" value="Methyltransf_25"/>
</dbReference>
<dbReference type="RefSeq" id="WP_344430636.1">
    <property type="nucleotide sequence ID" value="NZ_BAAANN010000050.1"/>
</dbReference>
<protein>
    <recommendedName>
        <fullName evidence="1">Methyltransferase domain-containing protein</fullName>
    </recommendedName>
</protein>
<gene>
    <name evidence="2" type="ORF">GCM10009754_79040</name>
</gene>
<dbReference type="Pfam" id="PF13649">
    <property type="entry name" value="Methyltransf_25"/>
    <property type="match status" value="1"/>
</dbReference>
<dbReference type="InterPro" id="IPR029063">
    <property type="entry name" value="SAM-dependent_MTases_sf"/>
</dbReference>
<dbReference type="SUPFAM" id="SSF53335">
    <property type="entry name" value="S-adenosyl-L-methionine-dependent methyltransferases"/>
    <property type="match status" value="1"/>
</dbReference>
<accession>A0ABP5DZU0</accession>
<name>A0ABP5DZU0_9PSEU</name>
<comment type="caution">
    <text evidence="2">The sequence shown here is derived from an EMBL/GenBank/DDBJ whole genome shotgun (WGS) entry which is preliminary data.</text>
</comment>
<organism evidence="2 3">
    <name type="scientific">Amycolatopsis minnesotensis</name>
    <dbReference type="NCBI Taxonomy" id="337894"/>
    <lineage>
        <taxon>Bacteria</taxon>
        <taxon>Bacillati</taxon>
        <taxon>Actinomycetota</taxon>
        <taxon>Actinomycetes</taxon>
        <taxon>Pseudonocardiales</taxon>
        <taxon>Pseudonocardiaceae</taxon>
        <taxon>Amycolatopsis</taxon>
    </lineage>
</organism>
<keyword evidence="3" id="KW-1185">Reference proteome</keyword>
<evidence type="ECO:0000259" key="1">
    <source>
        <dbReference type="Pfam" id="PF13649"/>
    </source>
</evidence>
<feature type="domain" description="Methyltransferase" evidence="1">
    <location>
        <begin position="44"/>
        <end position="137"/>
    </location>
</feature>
<dbReference type="Gene3D" id="3.40.50.150">
    <property type="entry name" value="Vaccinia Virus protein VP39"/>
    <property type="match status" value="1"/>
</dbReference>
<dbReference type="CDD" id="cd02440">
    <property type="entry name" value="AdoMet_MTases"/>
    <property type="match status" value="1"/>
</dbReference>
<reference evidence="3" key="1">
    <citation type="journal article" date="2019" name="Int. J. Syst. Evol. Microbiol.">
        <title>The Global Catalogue of Microorganisms (GCM) 10K type strain sequencing project: providing services to taxonomists for standard genome sequencing and annotation.</title>
        <authorList>
            <consortium name="The Broad Institute Genomics Platform"/>
            <consortium name="The Broad Institute Genome Sequencing Center for Infectious Disease"/>
            <person name="Wu L."/>
            <person name="Ma J."/>
        </authorList>
    </citation>
    <scope>NUCLEOTIDE SEQUENCE [LARGE SCALE GENOMIC DNA]</scope>
    <source>
        <strain evidence="3">JCM 14545</strain>
    </source>
</reference>
<dbReference type="EMBL" id="BAAANN010000050">
    <property type="protein sequence ID" value="GAA1988996.1"/>
    <property type="molecule type" value="Genomic_DNA"/>
</dbReference>
<evidence type="ECO:0000313" key="2">
    <source>
        <dbReference type="EMBL" id="GAA1988996.1"/>
    </source>
</evidence>
<proteinExistence type="predicted"/>